<dbReference type="Pfam" id="PF08040">
    <property type="entry name" value="NADH_oxidored"/>
    <property type="match status" value="1"/>
</dbReference>
<keyword evidence="10" id="KW-0249">Electron transport</keyword>
<evidence type="ECO:0000256" key="2">
    <source>
        <dbReference type="ARBA" id="ARBA00004298"/>
    </source>
</evidence>
<reference evidence="17" key="3">
    <citation type="submission" date="2025-09" db="UniProtKB">
        <authorList>
            <consortium name="Ensembl"/>
        </authorList>
    </citation>
    <scope>IDENTIFICATION</scope>
</reference>
<organism evidence="17 18">
    <name type="scientific">Poecilia formosa</name>
    <name type="common">Amazon molly</name>
    <name type="synonym">Limia formosa</name>
    <dbReference type="NCBI Taxonomy" id="48698"/>
    <lineage>
        <taxon>Eukaryota</taxon>
        <taxon>Metazoa</taxon>
        <taxon>Chordata</taxon>
        <taxon>Craniata</taxon>
        <taxon>Vertebrata</taxon>
        <taxon>Euteleostomi</taxon>
        <taxon>Actinopterygii</taxon>
        <taxon>Neopterygii</taxon>
        <taxon>Teleostei</taxon>
        <taxon>Neoteleostei</taxon>
        <taxon>Acanthomorphata</taxon>
        <taxon>Ovalentaria</taxon>
        <taxon>Atherinomorphae</taxon>
        <taxon>Cyprinodontiformes</taxon>
        <taxon>Poeciliidae</taxon>
        <taxon>Poeciliinae</taxon>
        <taxon>Poecilia</taxon>
    </lineage>
</organism>
<evidence type="ECO:0000256" key="11">
    <source>
        <dbReference type="ARBA" id="ARBA00022989"/>
    </source>
</evidence>
<evidence type="ECO:0000256" key="7">
    <source>
        <dbReference type="ARBA" id="ARBA00022660"/>
    </source>
</evidence>
<dbReference type="Proteomes" id="UP000028760">
    <property type="component" value="Unassembled WGS sequence"/>
</dbReference>
<feature type="transmembrane region" description="Helical" evidence="16">
    <location>
        <begin position="6"/>
        <end position="26"/>
    </location>
</feature>
<reference evidence="17" key="2">
    <citation type="submission" date="2025-08" db="UniProtKB">
        <authorList>
            <consortium name="Ensembl"/>
        </authorList>
    </citation>
    <scope>IDENTIFICATION</scope>
</reference>
<dbReference type="GeneTree" id="ENSGT00390000005052"/>
<comment type="subunit">
    <text evidence="4">Complex I is composed of 45 different subunits.</text>
</comment>
<evidence type="ECO:0000256" key="6">
    <source>
        <dbReference type="ARBA" id="ARBA00022448"/>
    </source>
</evidence>
<sequence length="57" mass="6698">MVKFALSSVNWAHILVPMGFVIGWYLDKQQDQKLTAFRNKSALYKRELKPGEEVTWK</sequence>
<keyword evidence="6" id="KW-0813">Transport</keyword>
<evidence type="ECO:0000256" key="1">
    <source>
        <dbReference type="ARBA" id="ARBA00003335"/>
    </source>
</evidence>
<dbReference type="AlphaFoldDB" id="A0A087YL29"/>
<dbReference type="OMA" id="WAHILIP"/>
<dbReference type="InterPro" id="IPR012575">
    <property type="entry name" value="NDUB1"/>
</dbReference>
<keyword evidence="18" id="KW-1185">Reference proteome</keyword>
<comment type="subcellular location">
    <subcellularLocation>
        <location evidence="2">Mitochondrion inner membrane</location>
        <topology evidence="2">Single-pass membrane protein</topology>
        <orientation evidence="2">Matrix side</orientation>
    </subcellularLocation>
</comment>
<keyword evidence="9" id="KW-0999">Mitochondrion inner membrane</keyword>
<dbReference type="PANTHER" id="PTHR15222:SF2">
    <property type="entry name" value="NADH DEHYDROGENASE [UBIQUINONE] 1 BETA SUBCOMPLEX SUBUNIT 1"/>
    <property type="match status" value="1"/>
</dbReference>
<evidence type="ECO:0000256" key="14">
    <source>
        <dbReference type="ARBA" id="ARBA00030377"/>
    </source>
</evidence>
<evidence type="ECO:0000256" key="4">
    <source>
        <dbReference type="ARBA" id="ARBA00011533"/>
    </source>
</evidence>
<evidence type="ECO:0000256" key="3">
    <source>
        <dbReference type="ARBA" id="ARBA00007393"/>
    </source>
</evidence>
<evidence type="ECO:0000256" key="9">
    <source>
        <dbReference type="ARBA" id="ARBA00022792"/>
    </source>
</evidence>
<keyword evidence="7" id="KW-0679">Respiratory chain</keyword>
<proteinExistence type="inferred from homology"/>
<dbReference type="Ensembl" id="ENSPFOT00000018754.1">
    <property type="protein sequence ID" value="ENSPFOP00000018732.1"/>
    <property type="gene ID" value="ENSPFOG00000018628.1"/>
</dbReference>
<dbReference type="PANTHER" id="PTHR15222">
    <property type="entry name" value="NADH DEHYDROGENASE [UBIQUINONE] 1 BETA SUBCOMPLEX SUBUNIT 1"/>
    <property type="match status" value="1"/>
</dbReference>
<evidence type="ECO:0000256" key="15">
    <source>
        <dbReference type="ARBA" id="ARBA00033364"/>
    </source>
</evidence>
<accession>A0A087YL29</accession>
<evidence type="ECO:0000256" key="12">
    <source>
        <dbReference type="ARBA" id="ARBA00023128"/>
    </source>
</evidence>
<evidence type="ECO:0000313" key="17">
    <source>
        <dbReference type="Ensembl" id="ENSPFOP00000018732.1"/>
    </source>
</evidence>
<evidence type="ECO:0000256" key="10">
    <source>
        <dbReference type="ARBA" id="ARBA00022982"/>
    </source>
</evidence>
<keyword evidence="12" id="KW-0496">Mitochondrion</keyword>
<comment type="function">
    <text evidence="1">Accessory subunit of the mitochondrial membrane respiratory chain NADH dehydrogenase (Complex I) that is believed not to be involved in catalysis. Complex I functions in the transfer of electrons from NADH to the respiratory chain. The immediate electron acceptor for the enzyme is believed to be ubiquinone.</text>
</comment>
<dbReference type="EMBL" id="AYCK01000246">
    <property type="status" value="NOT_ANNOTATED_CDS"/>
    <property type="molecule type" value="Genomic_DNA"/>
</dbReference>
<evidence type="ECO:0000256" key="8">
    <source>
        <dbReference type="ARBA" id="ARBA00022692"/>
    </source>
</evidence>
<keyword evidence="8 16" id="KW-0812">Transmembrane</keyword>
<reference evidence="18" key="1">
    <citation type="submission" date="2013-10" db="EMBL/GenBank/DDBJ databases">
        <authorList>
            <person name="Schartl M."/>
            <person name="Warren W."/>
        </authorList>
    </citation>
    <scope>NUCLEOTIDE SEQUENCE [LARGE SCALE GENOMIC DNA]</scope>
    <source>
        <strain evidence="18">female</strain>
    </source>
</reference>
<comment type="similarity">
    <text evidence="3">Belongs to the complex I NDUFB1 subunit family.</text>
</comment>
<name>A0A087YL29_POEFO</name>
<evidence type="ECO:0000256" key="16">
    <source>
        <dbReference type="SAM" id="Phobius"/>
    </source>
</evidence>
<evidence type="ECO:0000256" key="5">
    <source>
        <dbReference type="ARBA" id="ARBA00018678"/>
    </source>
</evidence>
<protein>
    <recommendedName>
        <fullName evidence="5">NADH dehydrogenase [ubiquinone] 1 beta subcomplex subunit 1</fullName>
    </recommendedName>
    <alternativeName>
        <fullName evidence="15">Complex I-MNLL</fullName>
    </alternativeName>
    <alternativeName>
        <fullName evidence="14">NADH-ubiquinone oxidoreductase MNLL subunit</fullName>
    </alternativeName>
</protein>
<keyword evidence="13 16" id="KW-0472">Membrane</keyword>
<evidence type="ECO:0000313" key="18">
    <source>
        <dbReference type="Proteomes" id="UP000028760"/>
    </source>
</evidence>
<evidence type="ECO:0000256" key="13">
    <source>
        <dbReference type="ARBA" id="ARBA00023136"/>
    </source>
</evidence>
<dbReference type="STRING" id="48698.ENSPFOP00000018732"/>
<keyword evidence="11 16" id="KW-1133">Transmembrane helix</keyword>
<dbReference type="GO" id="GO:0005743">
    <property type="term" value="C:mitochondrial inner membrane"/>
    <property type="evidence" value="ECO:0007669"/>
    <property type="project" value="UniProtKB-SubCell"/>
</dbReference>